<organism evidence="1 2">
    <name type="scientific">Geoalkalibacter halelectricus</name>
    <dbReference type="NCBI Taxonomy" id="2847045"/>
    <lineage>
        <taxon>Bacteria</taxon>
        <taxon>Pseudomonadati</taxon>
        <taxon>Thermodesulfobacteriota</taxon>
        <taxon>Desulfuromonadia</taxon>
        <taxon>Desulfuromonadales</taxon>
        <taxon>Geoalkalibacteraceae</taxon>
        <taxon>Geoalkalibacter</taxon>
    </lineage>
</organism>
<name>A0ABY5ZNQ8_9BACT</name>
<dbReference type="EMBL" id="CP092109">
    <property type="protein sequence ID" value="UWZ80787.1"/>
    <property type="molecule type" value="Genomic_DNA"/>
</dbReference>
<evidence type="ECO:0000313" key="2">
    <source>
        <dbReference type="Proteomes" id="UP001060414"/>
    </source>
</evidence>
<dbReference type="SUPFAM" id="SSF49265">
    <property type="entry name" value="Fibronectin type III"/>
    <property type="match status" value="1"/>
</dbReference>
<dbReference type="PROSITE" id="PS51257">
    <property type="entry name" value="PROKAR_LIPOPROTEIN"/>
    <property type="match status" value="1"/>
</dbReference>
<dbReference type="InterPro" id="IPR036116">
    <property type="entry name" value="FN3_sf"/>
</dbReference>
<proteinExistence type="predicted"/>
<dbReference type="Gene3D" id="2.60.40.10">
    <property type="entry name" value="Immunoglobulins"/>
    <property type="match status" value="1"/>
</dbReference>
<gene>
    <name evidence="1" type="ORF">L9S41_05130</name>
</gene>
<accession>A0ABY5ZNQ8</accession>
<dbReference type="RefSeq" id="WP_260749152.1">
    <property type="nucleotide sequence ID" value="NZ_CP092109.1"/>
</dbReference>
<evidence type="ECO:0008006" key="3">
    <source>
        <dbReference type="Google" id="ProtNLM"/>
    </source>
</evidence>
<protein>
    <recommendedName>
        <fullName evidence="3">Fibronectin type-III domain-containing protein</fullName>
    </recommendedName>
</protein>
<dbReference type="Proteomes" id="UP001060414">
    <property type="component" value="Chromosome"/>
</dbReference>
<dbReference type="InterPro" id="IPR013783">
    <property type="entry name" value="Ig-like_fold"/>
</dbReference>
<sequence>MRFYRCGLVPKILFFAALLLVLGACGKKGPVRPLTVLDPAAPETFSAEQVGESILLSWGPPTHNQDGSPLTDLAGFRIYRLAFPADDPCPECREEQAVLVAELALDYLPSGSRFGDQLFLFDTRVAVATGYLYRIQAVNLKNRPGAPARARLILTEPPPPPAKAAATGHDRLVRLHWSPVTALPQDARLLGYHLYRRTGEAPFSPLPLTQTPLTETAFEDFAVANDQTYGYAVRTVIEHDGRRIFSGRSAEVRVVPRAGR</sequence>
<keyword evidence="2" id="KW-1185">Reference proteome</keyword>
<reference evidence="1" key="1">
    <citation type="journal article" date="2022" name="Environ. Microbiol.">
        <title>Geoalkalibacter halelectricus SAP #1 sp. nov. possessing extracellular electron transfer and mineral#reducing capabilities from a haloalkaline environment.</title>
        <authorList>
            <person name="Yadav S."/>
            <person name="Singh R."/>
            <person name="Sundharam S.S."/>
            <person name="Chaudhary S."/>
            <person name="Krishnamurthi S."/>
            <person name="Patil S.A."/>
        </authorList>
    </citation>
    <scope>NUCLEOTIDE SEQUENCE</scope>
    <source>
        <strain evidence="1">SAP-1</strain>
    </source>
</reference>
<evidence type="ECO:0000313" key="1">
    <source>
        <dbReference type="EMBL" id="UWZ80787.1"/>
    </source>
</evidence>